<dbReference type="AlphaFoldDB" id="A0A2I0WCT0"/>
<dbReference type="GO" id="GO:0005829">
    <property type="term" value="C:cytosol"/>
    <property type="evidence" value="ECO:0007669"/>
    <property type="project" value="TreeGrafter"/>
</dbReference>
<sequence length="270" mass="30277">MPYSSLLFDEPFSALCRSLVNSLTDYSQTFCSLACVKTHWKRGPTHNNCSSILFTANGCTFAELGNIYLNSTYYLVFGDAHANVQAILAQYKTEPDSDAQLKLLLPHIASSFGIEKTVSEIIEELKKLELNTDGQVSEWAHDALQGLGKGAPFSLYLTKKHFSEVASAHRNDENHLSKLHGVMKTEYRIALRSSLRHDFTEGVRAVLVDKDQEVAGNLQTELQQYENFLWTAARLTVARRLVAGGKLGGLGFMGSWQLEERNWREKGIWS</sequence>
<dbReference type="EMBL" id="KZ502743">
    <property type="protein sequence ID" value="PKU73467.1"/>
    <property type="molecule type" value="Genomic_DNA"/>
</dbReference>
<comment type="function">
    <text evidence="2">Hydrolyzes 3-hydroxyisobutyryl-CoA (HIBYL-CoA), a saline catabolite. Has high activity toward isobutyryl-CoA. Could be an isobutyryl-CoA dehydrogenase that functions in valine catabolism.</text>
</comment>
<gene>
    <name evidence="4" type="ORF">MA16_Dca024992</name>
</gene>
<dbReference type="EC" id="3.1.2.4" evidence="2"/>
<comment type="catalytic activity">
    <reaction evidence="2">
        <text>3-hydroxy-2-methylpropanoyl-CoA + H2O = 3-hydroxy-2-methylpropanoate + CoA + H(+)</text>
        <dbReference type="Rhea" id="RHEA:20888"/>
        <dbReference type="ChEBI" id="CHEBI:11805"/>
        <dbReference type="ChEBI" id="CHEBI:15377"/>
        <dbReference type="ChEBI" id="CHEBI:15378"/>
        <dbReference type="ChEBI" id="CHEBI:57287"/>
        <dbReference type="ChEBI" id="CHEBI:57340"/>
        <dbReference type="EC" id="3.1.2.4"/>
    </reaction>
</comment>
<evidence type="ECO:0000256" key="1">
    <source>
        <dbReference type="ARBA" id="ARBA00022801"/>
    </source>
</evidence>
<reference evidence="4 5" key="2">
    <citation type="journal article" date="2017" name="Nature">
        <title>The Apostasia genome and the evolution of orchids.</title>
        <authorList>
            <person name="Zhang G.Q."/>
            <person name="Liu K.W."/>
            <person name="Li Z."/>
            <person name="Lohaus R."/>
            <person name="Hsiao Y.Y."/>
            <person name="Niu S.C."/>
            <person name="Wang J.Y."/>
            <person name="Lin Y.C."/>
            <person name="Xu Q."/>
            <person name="Chen L.J."/>
            <person name="Yoshida K."/>
            <person name="Fujiwara S."/>
            <person name="Wang Z.W."/>
            <person name="Zhang Y.Q."/>
            <person name="Mitsuda N."/>
            <person name="Wang M."/>
            <person name="Liu G.H."/>
            <person name="Pecoraro L."/>
            <person name="Huang H.X."/>
            <person name="Xiao X.J."/>
            <person name="Lin M."/>
            <person name="Wu X.Y."/>
            <person name="Wu W.L."/>
            <person name="Chen Y.Y."/>
            <person name="Chang S.B."/>
            <person name="Sakamoto S."/>
            <person name="Ohme-Takagi M."/>
            <person name="Yagi M."/>
            <person name="Zeng S.J."/>
            <person name="Shen C.Y."/>
            <person name="Yeh C.M."/>
            <person name="Luo Y.B."/>
            <person name="Tsai W.C."/>
            <person name="Van de Peer Y."/>
            <person name="Liu Z.J."/>
        </authorList>
    </citation>
    <scope>NUCLEOTIDE SEQUENCE [LARGE SCALE GENOMIC DNA]</scope>
    <source>
        <tissue evidence="4">The whole plant</tissue>
    </source>
</reference>
<dbReference type="PANTHER" id="PTHR43176:SF5">
    <property type="entry name" value="3-HYDROXYISOBUTYRYL-COA HYDROLASE-LIKE PROTEIN 4, MITOCHONDRIAL"/>
    <property type="match status" value="1"/>
</dbReference>
<evidence type="ECO:0000256" key="2">
    <source>
        <dbReference type="RuleBase" id="RU369070"/>
    </source>
</evidence>
<comment type="pathway">
    <text evidence="2">Amino-acid degradation; L-valine degradation.</text>
</comment>
<feature type="domain" description="Enoyl-CoA hydratase/isomerase" evidence="3">
    <location>
        <begin position="81"/>
        <end position="213"/>
    </location>
</feature>
<evidence type="ECO:0000259" key="3">
    <source>
        <dbReference type="Pfam" id="PF16113"/>
    </source>
</evidence>
<dbReference type="InterPro" id="IPR032259">
    <property type="entry name" value="HIBYL-CoA-H"/>
</dbReference>
<dbReference type="Gene3D" id="3.90.226.10">
    <property type="entry name" value="2-enoyl-CoA Hydratase, Chain A, domain 1"/>
    <property type="match status" value="1"/>
</dbReference>
<evidence type="ECO:0000313" key="5">
    <source>
        <dbReference type="Proteomes" id="UP000233837"/>
    </source>
</evidence>
<evidence type="ECO:0000313" key="4">
    <source>
        <dbReference type="EMBL" id="PKU73467.1"/>
    </source>
</evidence>
<dbReference type="GO" id="GO:0006574">
    <property type="term" value="P:L-valine catabolic process"/>
    <property type="evidence" value="ECO:0007669"/>
    <property type="project" value="UniProtKB-UniRule"/>
</dbReference>
<dbReference type="STRING" id="906689.A0A2I0WCT0"/>
<comment type="similarity">
    <text evidence="2">Belongs to the enoyl-CoA hydratase/isomerase family.</text>
</comment>
<dbReference type="PANTHER" id="PTHR43176">
    <property type="entry name" value="3-HYDROXYISOBUTYRYL-COA HYDROLASE-RELATED"/>
    <property type="match status" value="1"/>
</dbReference>
<accession>A0A2I0WCT0</accession>
<name>A0A2I0WCT0_9ASPA</name>
<keyword evidence="5" id="KW-1185">Reference proteome</keyword>
<proteinExistence type="inferred from homology"/>
<reference evidence="4 5" key="1">
    <citation type="journal article" date="2016" name="Sci. Rep.">
        <title>The Dendrobium catenatum Lindl. genome sequence provides insights into polysaccharide synthase, floral development and adaptive evolution.</title>
        <authorList>
            <person name="Zhang G.Q."/>
            <person name="Xu Q."/>
            <person name="Bian C."/>
            <person name="Tsai W.C."/>
            <person name="Yeh C.M."/>
            <person name="Liu K.W."/>
            <person name="Yoshida K."/>
            <person name="Zhang L.S."/>
            <person name="Chang S.B."/>
            <person name="Chen F."/>
            <person name="Shi Y."/>
            <person name="Su Y.Y."/>
            <person name="Zhang Y.Q."/>
            <person name="Chen L.J."/>
            <person name="Yin Y."/>
            <person name="Lin M."/>
            <person name="Huang H."/>
            <person name="Deng H."/>
            <person name="Wang Z.W."/>
            <person name="Zhu S.L."/>
            <person name="Zhao X."/>
            <person name="Deng C."/>
            <person name="Niu S.C."/>
            <person name="Huang J."/>
            <person name="Wang M."/>
            <person name="Liu G.H."/>
            <person name="Yang H.J."/>
            <person name="Xiao X.J."/>
            <person name="Hsiao Y.Y."/>
            <person name="Wu W.L."/>
            <person name="Chen Y.Y."/>
            <person name="Mitsuda N."/>
            <person name="Ohme-Takagi M."/>
            <person name="Luo Y.B."/>
            <person name="Van de Peer Y."/>
            <person name="Liu Z.J."/>
        </authorList>
    </citation>
    <scope>NUCLEOTIDE SEQUENCE [LARGE SCALE GENOMIC DNA]</scope>
    <source>
        <tissue evidence="4">The whole plant</tissue>
    </source>
</reference>
<dbReference type="Proteomes" id="UP000233837">
    <property type="component" value="Unassembled WGS sequence"/>
</dbReference>
<dbReference type="InterPro" id="IPR045004">
    <property type="entry name" value="ECH_dom"/>
</dbReference>
<organism evidence="4 5">
    <name type="scientific">Dendrobium catenatum</name>
    <dbReference type="NCBI Taxonomy" id="906689"/>
    <lineage>
        <taxon>Eukaryota</taxon>
        <taxon>Viridiplantae</taxon>
        <taxon>Streptophyta</taxon>
        <taxon>Embryophyta</taxon>
        <taxon>Tracheophyta</taxon>
        <taxon>Spermatophyta</taxon>
        <taxon>Magnoliopsida</taxon>
        <taxon>Liliopsida</taxon>
        <taxon>Asparagales</taxon>
        <taxon>Orchidaceae</taxon>
        <taxon>Epidendroideae</taxon>
        <taxon>Malaxideae</taxon>
        <taxon>Dendrobiinae</taxon>
        <taxon>Dendrobium</taxon>
    </lineage>
</organism>
<protein>
    <recommendedName>
        <fullName evidence="2">3-hydroxyisobutyryl-CoA hydrolase</fullName>
        <shortName evidence="2">HIB-CoA hydrolase</shortName>
        <shortName evidence="2">HIBYL-CoA-H</shortName>
        <ecNumber evidence="2">3.1.2.4</ecNumber>
    </recommendedName>
    <alternativeName>
        <fullName evidence="2">3-hydroxyisobutyryl-coenzyme A hydrolase</fullName>
    </alternativeName>
</protein>
<dbReference type="Pfam" id="PF16113">
    <property type="entry name" value="ECH_2"/>
    <property type="match status" value="1"/>
</dbReference>
<keyword evidence="1 2" id="KW-0378">Hydrolase</keyword>
<dbReference type="GO" id="GO:0003860">
    <property type="term" value="F:3-hydroxyisobutyryl-CoA hydrolase activity"/>
    <property type="evidence" value="ECO:0007669"/>
    <property type="project" value="UniProtKB-UniRule"/>
</dbReference>